<comment type="caution">
    <text evidence="1">The sequence shown here is derived from an EMBL/GenBank/DDBJ whole genome shotgun (WGS) entry which is preliminary data.</text>
</comment>
<dbReference type="Proteomes" id="UP000265882">
    <property type="component" value="Unassembled WGS sequence"/>
</dbReference>
<evidence type="ECO:0000313" key="1">
    <source>
        <dbReference type="EMBL" id="RJP24674.1"/>
    </source>
</evidence>
<accession>A0A3A4P9P0</accession>
<dbReference type="PANTHER" id="PTHR35866">
    <property type="entry name" value="PUTATIVE-RELATED"/>
    <property type="match status" value="1"/>
</dbReference>
<name>A0A3A4P9P0_ABYX5</name>
<dbReference type="InterPro" id="IPR005358">
    <property type="entry name" value="Puta_zinc/iron-chelating_dom"/>
</dbReference>
<dbReference type="PANTHER" id="PTHR35866:SF1">
    <property type="entry name" value="YKGJ FAMILY CYSTEINE CLUSTER PROTEIN"/>
    <property type="match status" value="1"/>
</dbReference>
<organism evidence="1 2">
    <name type="scientific">Abyssobacteria bacterium (strain SURF_5)</name>
    <dbReference type="NCBI Taxonomy" id="2093360"/>
    <lineage>
        <taxon>Bacteria</taxon>
        <taxon>Pseudomonadati</taxon>
        <taxon>Candidatus Hydrogenedentota</taxon>
        <taxon>Candidatus Abyssobacteria</taxon>
    </lineage>
</organism>
<sequence length="225" mass="26020">MYSYSRVIYKEIYTASPPRPWVAGDVKAISSASAKQENKHQIKGSEHFRFSCEKCGSCCSLWVPVTDEDVRSLMKHTALPADKIVQFVGSSRIQATRGSIIWVRFGPAEADKKAMCLREIDDTCFLLRANRCIAYESRPAVCREHPFVLRMDKTGRKILSVELNKAAECGHSWRGHLSKRELKKIHFLNLDRDTRYWARVNRWNRRKKHGSEKEFLEFLGLMDPV</sequence>
<dbReference type="Pfam" id="PF03692">
    <property type="entry name" value="CxxCxxCC"/>
    <property type="match status" value="1"/>
</dbReference>
<dbReference type="EMBL" id="QZKU01000032">
    <property type="protein sequence ID" value="RJP24674.1"/>
    <property type="molecule type" value="Genomic_DNA"/>
</dbReference>
<protein>
    <submittedName>
        <fullName evidence="1">YkgJ family cysteine cluster protein</fullName>
    </submittedName>
</protein>
<reference evidence="1 2" key="1">
    <citation type="journal article" date="2017" name="ISME J.">
        <title>Energy and carbon metabolisms in a deep terrestrial subsurface fluid microbial community.</title>
        <authorList>
            <person name="Momper L."/>
            <person name="Jungbluth S.P."/>
            <person name="Lee M.D."/>
            <person name="Amend J.P."/>
        </authorList>
    </citation>
    <scope>NUCLEOTIDE SEQUENCE [LARGE SCALE GENOMIC DNA]</scope>
    <source>
        <strain evidence="1">SURF_5</strain>
    </source>
</reference>
<gene>
    <name evidence="1" type="ORF">C4520_03750</name>
</gene>
<dbReference type="AlphaFoldDB" id="A0A3A4P9P0"/>
<proteinExistence type="predicted"/>
<evidence type="ECO:0000313" key="2">
    <source>
        <dbReference type="Proteomes" id="UP000265882"/>
    </source>
</evidence>